<dbReference type="EMBL" id="SNRW01003282">
    <property type="protein sequence ID" value="KAA6390260.1"/>
    <property type="molecule type" value="Genomic_DNA"/>
</dbReference>
<sequence length="545" mass="61836">NNNGVNVNQVESFVKSWLTEHIIGPDKALGEFIQRCVVSDSDQQLLNSVPDMSKMVVAPSLLEYFSEEGIGVSSSDKSLWDHYSLLVNNSQRNVHLMCYVCGEMFTAEELSQHPSDICIETQMNIVKLLPFENHGKKPQAPQVEIPTSESDSGCVDEYNRQALESVENFKCKCLCGLLIRTNLLSEHAKNCSDCSKYQSATKIQTLVRGKLDKVKLNRLVICFMCGNPIDMREIVSHQQQSNCFAQCEFLRSELPSTPSNIRGSIAIGPDSNSFPFPSQSSSAESLRLYNEAALSCYRLSMCVCPICKSRVDLDKMKRHLQRHDCNGEVDRSLHWVDQLDCGIIRIDDIHKALVNHLNELISCYVRNESFDKLQSMWIGTLSHTNTHFADEEMLMQRFQYEDSAWGIHRQKHVELICILLRFIDQALNINENNNNYNNISNNNNSNNNNNNNGVNVNQVESFVKSWLTEHIIGPDKALGEFIQRCVVSDSDQQLLNSVPDMSKMVVAPSLLEYFSEEGIGVSSSDKSLWDHYSSIVYFKQIDFQQ</sequence>
<dbReference type="SUPFAM" id="SSF47188">
    <property type="entry name" value="Hemerythrin-like"/>
    <property type="match status" value="1"/>
</dbReference>
<keyword evidence="2" id="KW-0479">Metal-binding</keyword>
<evidence type="ECO:0000256" key="2">
    <source>
        <dbReference type="ARBA" id="ARBA00022723"/>
    </source>
</evidence>
<protein>
    <submittedName>
        <fullName evidence="4">Uncharacterized protein</fullName>
    </submittedName>
</protein>
<organism evidence="4 5">
    <name type="scientific">Streblomastix strix</name>
    <dbReference type="NCBI Taxonomy" id="222440"/>
    <lineage>
        <taxon>Eukaryota</taxon>
        <taxon>Metamonada</taxon>
        <taxon>Preaxostyla</taxon>
        <taxon>Oxymonadida</taxon>
        <taxon>Streblomastigidae</taxon>
        <taxon>Streblomastix</taxon>
    </lineage>
</organism>
<feature type="non-terminal residue" evidence="4">
    <location>
        <position position="1"/>
    </location>
</feature>
<dbReference type="Proteomes" id="UP000324800">
    <property type="component" value="Unassembled WGS sequence"/>
</dbReference>
<dbReference type="AlphaFoldDB" id="A0A5J4W658"/>
<dbReference type="Gene3D" id="1.20.120.50">
    <property type="entry name" value="Hemerythrin-like"/>
    <property type="match status" value="1"/>
</dbReference>
<accession>A0A5J4W658</accession>
<dbReference type="InterPro" id="IPR012827">
    <property type="entry name" value="Hemerythrin_metal-bd"/>
</dbReference>
<dbReference type="NCBIfam" id="TIGR02481">
    <property type="entry name" value="hemeryth_dom"/>
    <property type="match status" value="1"/>
</dbReference>
<name>A0A5J4W658_9EUKA</name>
<dbReference type="PANTHER" id="PTHR37164:SF1">
    <property type="entry name" value="BACTERIOHEMERYTHRIN"/>
    <property type="match status" value="1"/>
</dbReference>
<evidence type="ECO:0000256" key="3">
    <source>
        <dbReference type="ARBA" id="ARBA00023004"/>
    </source>
</evidence>
<dbReference type="GO" id="GO:0046872">
    <property type="term" value="F:metal ion binding"/>
    <property type="evidence" value="ECO:0007669"/>
    <property type="project" value="UniProtKB-KW"/>
</dbReference>
<dbReference type="InterPro" id="IPR050669">
    <property type="entry name" value="Hemerythrin"/>
</dbReference>
<keyword evidence="3" id="KW-0408">Iron</keyword>
<evidence type="ECO:0000313" key="4">
    <source>
        <dbReference type="EMBL" id="KAA6390260.1"/>
    </source>
</evidence>
<dbReference type="InterPro" id="IPR035938">
    <property type="entry name" value="Hemerythrin-like_sf"/>
</dbReference>
<comment type="caution">
    <text evidence="4">The sequence shown here is derived from an EMBL/GenBank/DDBJ whole genome shotgun (WGS) entry which is preliminary data.</text>
</comment>
<evidence type="ECO:0000256" key="1">
    <source>
        <dbReference type="ARBA" id="ARBA00010587"/>
    </source>
</evidence>
<comment type="similarity">
    <text evidence="1">Belongs to the hemerythrin family.</text>
</comment>
<dbReference type="CDD" id="cd12107">
    <property type="entry name" value="Hemerythrin"/>
    <property type="match status" value="1"/>
</dbReference>
<dbReference type="OrthoDB" id="265955at2759"/>
<evidence type="ECO:0000313" key="5">
    <source>
        <dbReference type="Proteomes" id="UP000324800"/>
    </source>
</evidence>
<reference evidence="4 5" key="1">
    <citation type="submission" date="2019-03" db="EMBL/GenBank/DDBJ databases">
        <title>Single cell metagenomics reveals metabolic interactions within the superorganism composed of flagellate Streblomastix strix and complex community of Bacteroidetes bacteria on its surface.</title>
        <authorList>
            <person name="Treitli S.C."/>
            <person name="Kolisko M."/>
            <person name="Husnik F."/>
            <person name="Keeling P."/>
            <person name="Hampl V."/>
        </authorList>
    </citation>
    <scope>NUCLEOTIDE SEQUENCE [LARGE SCALE GENOMIC DNA]</scope>
    <source>
        <strain evidence="4">ST1C</strain>
    </source>
</reference>
<proteinExistence type="inferred from homology"/>
<dbReference type="PANTHER" id="PTHR37164">
    <property type="entry name" value="BACTERIOHEMERYTHRIN"/>
    <property type="match status" value="1"/>
</dbReference>
<gene>
    <name evidence="4" type="ORF">EZS28_014212</name>
</gene>